<comment type="caution">
    <text evidence="6">The sequence shown here is derived from an EMBL/GenBank/DDBJ whole genome shotgun (WGS) entry which is preliminary data.</text>
</comment>
<evidence type="ECO:0000256" key="4">
    <source>
        <dbReference type="PIRNR" id="PIRNR036893"/>
    </source>
</evidence>
<evidence type="ECO:0000259" key="5">
    <source>
        <dbReference type="Pfam" id="PF08212"/>
    </source>
</evidence>
<dbReference type="PRINTS" id="PR01273">
    <property type="entry name" value="INVTBRTCOLOR"/>
</dbReference>
<evidence type="ECO:0000256" key="3">
    <source>
        <dbReference type="ARBA" id="ARBA00023157"/>
    </source>
</evidence>
<dbReference type="PANTHER" id="PTHR10612">
    <property type="entry name" value="APOLIPOPROTEIN D"/>
    <property type="match status" value="1"/>
</dbReference>
<dbReference type="InterPro" id="IPR012674">
    <property type="entry name" value="Calycin"/>
</dbReference>
<evidence type="ECO:0000256" key="2">
    <source>
        <dbReference type="ARBA" id="ARBA00023121"/>
    </source>
</evidence>
<proteinExistence type="inferred from homology"/>
<protein>
    <submittedName>
        <fullName evidence="6">Apolipoprotein d-like</fullName>
    </submittedName>
</protein>
<dbReference type="InterPro" id="IPR022271">
    <property type="entry name" value="Lipocalin_ApoD"/>
</dbReference>
<dbReference type="AlphaFoldDB" id="A0AAV4C055"/>
<keyword evidence="3" id="KW-1015">Disulfide bond</keyword>
<sequence>MAVLQLGSVTAFGRWKMVSAFGRCPPITGLDGFDAAQYVGTWYEYERFPAPFQYGVDCSTATYTADGDTIGVRNQGTIRDRTGNVLRNVSAEGSAVALDFAKPAELAVTFGEGPRSDRPNYIVQDTDYTNYAVVFSCRQFPFWNTQFAWILTRVPGVAPSNLDELKRNLTAAGLDVRNFSVVDQSGCPGR</sequence>
<evidence type="ECO:0000313" key="6">
    <source>
        <dbReference type="EMBL" id="GFO24798.1"/>
    </source>
</evidence>
<organism evidence="6 7">
    <name type="scientific">Plakobranchus ocellatus</name>
    <dbReference type="NCBI Taxonomy" id="259542"/>
    <lineage>
        <taxon>Eukaryota</taxon>
        <taxon>Metazoa</taxon>
        <taxon>Spiralia</taxon>
        <taxon>Lophotrochozoa</taxon>
        <taxon>Mollusca</taxon>
        <taxon>Gastropoda</taxon>
        <taxon>Heterobranchia</taxon>
        <taxon>Euthyneura</taxon>
        <taxon>Panpulmonata</taxon>
        <taxon>Sacoglossa</taxon>
        <taxon>Placobranchoidea</taxon>
        <taxon>Plakobranchidae</taxon>
        <taxon>Plakobranchus</taxon>
    </lineage>
</organism>
<dbReference type="Proteomes" id="UP000735302">
    <property type="component" value="Unassembled WGS sequence"/>
</dbReference>
<dbReference type="GO" id="GO:0031409">
    <property type="term" value="F:pigment binding"/>
    <property type="evidence" value="ECO:0007669"/>
    <property type="project" value="InterPro"/>
</dbReference>
<feature type="domain" description="Lipocalin/cytosolic fatty-acid binding" evidence="5">
    <location>
        <begin position="34"/>
        <end position="183"/>
    </location>
</feature>
<dbReference type="SUPFAM" id="SSF50814">
    <property type="entry name" value="Lipocalins"/>
    <property type="match status" value="1"/>
</dbReference>
<dbReference type="GO" id="GO:0005737">
    <property type="term" value="C:cytoplasm"/>
    <property type="evidence" value="ECO:0007669"/>
    <property type="project" value="TreeGrafter"/>
</dbReference>
<dbReference type="PANTHER" id="PTHR10612:SF34">
    <property type="entry name" value="APOLIPOPROTEIN D"/>
    <property type="match status" value="1"/>
</dbReference>
<reference evidence="6 7" key="1">
    <citation type="journal article" date="2021" name="Elife">
        <title>Chloroplast acquisition without the gene transfer in kleptoplastic sea slugs, Plakobranchus ocellatus.</title>
        <authorList>
            <person name="Maeda T."/>
            <person name="Takahashi S."/>
            <person name="Yoshida T."/>
            <person name="Shimamura S."/>
            <person name="Takaki Y."/>
            <person name="Nagai Y."/>
            <person name="Toyoda A."/>
            <person name="Suzuki Y."/>
            <person name="Arimoto A."/>
            <person name="Ishii H."/>
            <person name="Satoh N."/>
            <person name="Nishiyama T."/>
            <person name="Hasebe M."/>
            <person name="Maruyama T."/>
            <person name="Minagawa J."/>
            <person name="Obokata J."/>
            <person name="Shigenobu S."/>
        </authorList>
    </citation>
    <scope>NUCLEOTIDE SEQUENCE [LARGE SCALE GENOMIC DNA]</scope>
</reference>
<dbReference type="GO" id="GO:0008289">
    <property type="term" value="F:lipid binding"/>
    <property type="evidence" value="ECO:0007669"/>
    <property type="project" value="UniProtKB-KW"/>
</dbReference>
<comment type="similarity">
    <text evidence="1 4">Belongs to the calycin superfamily. Lipocalin family.</text>
</comment>
<dbReference type="GO" id="GO:0006629">
    <property type="term" value="P:lipid metabolic process"/>
    <property type="evidence" value="ECO:0007669"/>
    <property type="project" value="TreeGrafter"/>
</dbReference>
<gene>
    <name evidence="6" type="ORF">PoB_005130300</name>
</gene>
<name>A0AAV4C055_9GAST</name>
<keyword evidence="2" id="KW-0446">Lipid-binding</keyword>
<keyword evidence="7" id="KW-1185">Reference proteome</keyword>
<evidence type="ECO:0000313" key="7">
    <source>
        <dbReference type="Proteomes" id="UP000735302"/>
    </source>
</evidence>
<dbReference type="InterPro" id="IPR000566">
    <property type="entry name" value="Lipocln_cytosolic_FA-bd_dom"/>
</dbReference>
<dbReference type="EMBL" id="BLXT01005648">
    <property type="protein sequence ID" value="GFO24798.1"/>
    <property type="molecule type" value="Genomic_DNA"/>
</dbReference>
<dbReference type="InterPro" id="IPR003057">
    <property type="entry name" value="Invtbrt_color"/>
</dbReference>
<dbReference type="Gene3D" id="2.40.128.20">
    <property type="match status" value="1"/>
</dbReference>
<accession>A0AAV4C055</accession>
<dbReference type="Pfam" id="PF08212">
    <property type="entry name" value="Lipocalin_2"/>
    <property type="match status" value="1"/>
</dbReference>
<dbReference type="PIRSF" id="PIRSF036893">
    <property type="entry name" value="Lipocalin_ApoD"/>
    <property type="match status" value="1"/>
</dbReference>
<evidence type="ECO:0000256" key="1">
    <source>
        <dbReference type="ARBA" id="ARBA00006889"/>
    </source>
</evidence>
<dbReference type="GO" id="GO:0000302">
    <property type="term" value="P:response to reactive oxygen species"/>
    <property type="evidence" value="ECO:0007669"/>
    <property type="project" value="TreeGrafter"/>
</dbReference>